<dbReference type="GO" id="GO:0019316">
    <property type="term" value="P:D-allose catabolic process"/>
    <property type="evidence" value="ECO:0007669"/>
    <property type="project" value="TreeGrafter"/>
</dbReference>
<organism evidence="2 3">
    <name type="scientific">Candidatus Buchananbacteria bacterium CG10_big_fil_rev_8_21_14_0_10_42_9</name>
    <dbReference type="NCBI Taxonomy" id="1974526"/>
    <lineage>
        <taxon>Bacteria</taxon>
        <taxon>Candidatus Buchananiibacteriota</taxon>
    </lineage>
</organism>
<dbReference type="PIRSF" id="PIRSF005384">
    <property type="entry name" value="RpiB_LacA_B"/>
    <property type="match status" value="1"/>
</dbReference>
<gene>
    <name evidence="2" type="ORF">COT81_01645</name>
</gene>
<dbReference type="AlphaFoldDB" id="A0A2H0W474"/>
<reference evidence="3" key="1">
    <citation type="submission" date="2017-09" db="EMBL/GenBank/DDBJ databases">
        <title>Depth-based differentiation of microbial function through sediment-hosted aquifers and enrichment of novel symbionts in the deep terrestrial subsurface.</title>
        <authorList>
            <person name="Probst A.J."/>
            <person name="Ladd B."/>
            <person name="Jarett J.K."/>
            <person name="Geller-Mcgrath D.E."/>
            <person name="Sieber C.M.K."/>
            <person name="Emerson J.B."/>
            <person name="Anantharaman K."/>
            <person name="Thomas B.C."/>
            <person name="Malmstrom R."/>
            <person name="Stieglmeier M."/>
            <person name="Klingl A."/>
            <person name="Woyke T."/>
            <person name="Ryan C.M."/>
            <person name="Banfield J.F."/>
        </authorList>
    </citation>
    <scope>NUCLEOTIDE SEQUENCE [LARGE SCALE GENOMIC DNA]</scope>
</reference>
<dbReference type="PANTHER" id="PTHR30345">
    <property type="entry name" value="RIBOSE-5-PHOSPHATE ISOMERASE B"/>
    <property type="match status" value="1"/>
</dbReference>
<dbReference type="InterPro" id="IPR036569">
    <property type="entry name" value="RpiB_LacA_LacB_sf"/>
</dbReference>
<dbReference type="Gene3D" id="3.40.1400.10">
    <property type="entry name" value="Sugar-phosphate isomerase, RpiB/LacA/LacB"/>
    <property type="match status" value="1"/>
</dbReference>
<comment type="similarity">
    <text evidence="1">Belongs to the LacAB/RpiB family.</text>
</comment>
<evidence type="ECO:0000313" key="3">
    <source>
        <dbReference type="Proteomes" id="UP000230935"/>
    </source>
</evidence>
<dbReference type="NCBIfam" id="TIGR00689">
    <property type="entry name" value="rpiB_lacA_lacB"/>
    <property type="match status" value="1"/>
</dbReference>
<dbReference type="GO" id="GO:0009052">
    <property type="term" value="P:pentose-phosphate shunt, non-oxidative branch"/>
    <property type="evidence" value="ECO:0007669"/>
    <property type="project" value="TreeGrafter"/>
</dbReference>
<comment type="caution">
    <text evidence="2">The sequence shown here is derived from an EMBL/GenBank/DDBJ whole genome shotgun (WGS) entry which is preliminary data.</text>
</comment>
<protein>
    <submittedName>
        <fullName evidence="2">Ribose-5-phosphate isomerase</fullName>
        <ecNumber evidence="2">5.3.1.6</ecNumber>
    </submittedName>
</protein>
<dbReference type="GO" id="GO:0004751">
    <property type="term" value="F:ribose-5-phosphate isomerase activity"/>
    <property type="evidence" value="ECO:0007669"/>
    <property type="project" value="UniProtKB-EC"/>
</dbReference>
<dbReference type="EC" id="5.3.1.6" evidence="2"/>
<dbReference type="InterPro" id="IPR003500">
    <property type="entry name" value="RpiB_LacA_LacB"/>
</dbReference>
<name>A0A2H0W474_9BACT</name>
<dbReference type="NCBIfam" id="NF004051">
    <property type="entry name" value="PRK05571.1"/>
    <property type="match status" value="1"/>
</dbReference>
<keyword evidence="2" id="KW-0413">Isomerase</keyword>
<dbReference type="Proteomes" id="UP000230935">
    <property type="component" value="Unassembled WGS sequence"/>
</dbReference>
<dbReference type="EMBL" id="PEZZ01000009">
    <property type="protein sequence ID" value="PIS05351.1"/>
    <property type="molecule type" value="Genomic_DNA"/>
</dbReference>
<dbReference type="SUPFAM" id="SSF89623">
    <property type="entry name" value="Ribose/Galactose isomerase RpiB/AlsB"/>
    <property type="match status" value="1"/>
</dbReference>
<proteinExistence type="inferred from homology"/>
<evidence type="ECO:0000256" key="1">
    <source>
        <dbReference type="ARBA" id="ARBA00008754"/>
    </source>
</evidence>
<accession>A0A2H0W474</accession>
<sequence>MMIYIGSDHAGFKLKEKLKVFLKNKGYEVIDVGNTTYQKLDDYPKYSTRVAERVVKHKSSFGVMIGHSGQGEAMACNKVRGARAALAYSTEIARLARSHNNANILCLGQGFTTLPMAKQITEVFLNTRFSSAKRHHRRVKQLSRIR</sequence>
<dbReference type="PANTHER" id="PTHR30345:SF0">
    <property type="entry name" value="DNA DAMAGE-REPAIR_TOLERATION PROTEIN DRT102"/>
    <property type="match status" value="1"/>
</dbReference>
<dbReference type="Pfam" id="PF02502">
    <property type="entry name" value="LacAB_rpiB"/>
    <property type="match status" value="1"/>
</dbReference>
<evidence type="ECO:0000313" key="2">
    <source>
        <dbReference type="EMBL" id="PIS05351.1"/>
    </source>
</evidence>